<dbReference type="InterPro" id="IPR023210">
    <property type="entry name" value="NADP_OxRdtase_dom"/>
</dbReference>
<dbReference type="STRING" id="1051891.A0A0C3LU19"/>
<dbReference type="OrthoDB" id="48988at2759"/>
<dbReference type="SUPFAM" id="SSF51430">
    <property type="entry name" value="NAD(P)-linked oxidoreductase"/>
    <property type="match status" value="1"/>
</dbReference>
<dbReference type="PANTHER" id="PTHR43364:SF4">
    <property type="entry name" value="NAD(P)-LINKED OXIDOREDUCTASE SUPERFAMILY PROTEIN"/>
    <property type="match status" value="1"/>
</dbReference>
<accession>A0A0C3LU19</accession>
<dbReference type="Pfam" id="PF00248">
    <property type="entry name" value="Aldo_ket_red"/>
    <property type="match status" value="1"/>
</dbReference>
<dbReference type="EMBL" id="KN823053">
    <property type="protein sequence ID" value="KIO24842.1"/>
    <property type="molecule type" value="Genomic_DNA"/>
</dbReference>
<organism evidence="3 4">
    <name type="scientific">Tulasnella calospora MUT 4182</name>
    <dbReference type="NCBI Taxonomy" id="1051891"/>
    <lineage>
        <taxon>Eukaryota</taxon>
        <taxon>Fungi</taxon>
        <taxon>Dikarya</taxon>
        <taxon>Basidiomycota</taxon>
        <taxon>Agaricomycotina</taxon>
        <taxon>Agaricomycetes</taxon>
        <taxon>Cantharellales</taxon>
        <taxon>Tulasnellaceae</taxon>
        <taxon>Tulasnella</taxon>
    </lineage>
</organism>
<dbReference type="GO" id="GO:0016491">
    <property type="term" value="F:oxidoreductase activity"/>
    <property type="evidence" value="ECO:0007669"/>
    <property type="project" value="UniProtKB-KW"/>
</dbReference>
<proteinExistence type="predicted"/>
<protein>
    <recommendedName>
        <fullName evidence="2">NADP-dependent oxidoreductase domain-containing protein</fullName>
    </recommendedName>
</protein>
<evidence type="ECO:0000313" key="3">
    <source>
        <dbReference type="EMBL" id="KIO24842.1"/>
    </source>
</evidence>
<feature type="domain" description="NADP-dependent oxidoreductase" evidence="2">
    <location>
        <begin position="1"/>
        <end position="49"/>
    </location>
</feature>
<dbReference type="HOGENOM" id="CLU_023205_17_6_1"/>
<dbReference type="Gene3D" id="3.20.20.100">
    <property type="entry name" value="NADP-dependent oxidoreductase domain"/>
    <property type="match status" value="1"/>
</dbReference>
<reference evidence="3 4" key="1">
    <citation type="submission" date="2014-04" db="EMBL/GenBank/DDBJ databases">
        <authorList>
            <consortium name="DOE Joint Genome Institute"/>
            <person name="Kuo A."/>
            <person name="Girlanda M."/>
            <person name="Perotto S."/>
            <person name="Kohler A."/>
            <person name="Nagy L.G."/>
            <person name="Floudas D."/>
            <person name="Copeland A."/>
            <person name="Barry K.W."/>
            <person name="Cichocki N."/>
            <person name="Veneault-Fourrey C."/>
            <person name="LaButti K."/>
            <person name="Lindquist E.A."/>
            <person name="Lipzen A."/>
            <person name="Lundell T."/>
            <person name="Morin E."/>
            <person name="Murat C."/>
            <person name="Sun H."/>
            <person name="Tunlid A."/>
            <person name="Henrissat B."/>
            <person name="Grigoriev I.V."/>
            <person name="Hibbett D.S."/>
            <person name="Martin F."/>
            <person name="Nordberg H.P."/>
            <person name="Cantor M.N."/>
            <person name="Hua S.X."/>
        </authorList>
    </citation>
    <scope>NUCLEOTIDE SEQUENCE [LARGE SCALE GENOMIC DNA]</scope>
    <source>
        <strain evidence="3 4">MUT 4182</strain>
    </source>
</reference>
<dbReference type="PANTHER" id="PTHR43364">
    <property type="entry name" value="NADH-SPECIFIC METHYLGLYOXAL REDUCTASE-RELATED"/>
    <property type="match status" value="1"/>
</dbReference>
<keyword evidence="4" id="KW-1185">Reference proteome</keyword>
<dbReference type="Proteomes" id="UP000054248">
    <property type="component" value="Unassembled WGS sequence"/>
</dbReference>
<name>A0A0C3LU19_9AGAM</name>
<dbReference type="InterPro" id="IPR050523">
    <property type="entry name" value="AKR_Detox_Biosynth"/>
</dbReference>
<dbReference type="InterPro" id="IPR036812">
    <property type="entry name" value="NAD(P)_OxRdtase_dom_sf"/>
</dbReference>
<evidence type="ECO:0000259" key="2">
    <source>
        <dbReference type="Pfam" id="PF00248"/>
    </source>
</evidence>
<evidence type="ECO:0000256" key="1">
    <source>
        <dbReference type="ARBA" id="ARBA00023002"/>
    </source>
</evidence>
<evidence type="ECO:0000313" key="4">
    <source>
        <dbReference type="Proteomes" id="UP000054248"/>
    </source>
</evidence>
<reference evidence="4" key="2">
    <citation type="submission" date="2015-01" db="EMBL/GenBank/DDBJ databases">
        <title>Evolutionary Origins and Diversification of the Mycorrhizal Mutualists.</title>
        <authorList>
            <consortium name="DOE Joint Genome Institute"/>
            <consortium name="Mycorrhizal Genomics Consortium"/>
            <person name="Kohler A."/>
            <person name="Kuo A."/>
            <person name="Nagy L.G."/>
            <person name="Floudas D."/>
            <person name="Copeland A."/>
            <person name="Barry K.W."/>
            <person name="Cichocki N."/>
            <person name="Veneault-Fourrey C."/>
            <person name="LaButti K."/>
            <person name="Lindquist E.A."/>
            <person name="Lipzen A."/>
            <person name="Lundell T."/>
            <person name="Morin E."/>
            <person name="Murat C."/>
            <person name="Riley R."/>
            <person name="Ohm R."/>
            <person name="Sun H."/>
            <person name="Tunlid A."/>
            <person name="Henrissat B."/>
            <person name="Grigoriev I.V."/>
            <person name="Hibbett D.S."/>
            <person name="Martin F."/>
        </authorList>
    </citation>
    <scope>NUCLEOTIDE SEQUENCE [LARGE SCALE GENOMIC DNA]</scope>
    <source>
        <strain evidence="4">MUT 4182</strain>
    </source>
</reference>
<gene>
    <name evidence="3" type="ORF">M407DRAFT_25801</name>
</gene>
<dbReference type="AlphaFoldDB" id="A0A0C3LU19"/>
<keyword evidence="1" id="KW-0560">Oxidoreductase</keyword>
<sequence>MAQVALAWSLSKPFFTAPIIGTTSLEKLKDLVAGVVLKLTDEEIKAIDEPYRPRAIAGFA</sequence>